<evidence type="ECO:0000313" key="3">
    <source>
        <dbReference type="Proteomes" id="UP001211872"/>
    </source>
</evidence>
<keyword evidence="1" id="KW-1133">Transmembrane helix</keyword>
<dbReference type="PANTHER" id="PTHR37309">
    <property type="entry name" value="SLR0284 PROTEIN"/>
    <property type="match status" value="1"/>
</dbReference>
<name>A0ABY7PSB3_9BACT</name>
<sequence>MVGFILKFLLTAVITYVLANFLPGAHIAGFGDAILLVIVLAVLNAVLKPILKLLGFPITVLTLGLFLLVINAAIVMIADAMLSGFSVDNFLYALLFSVVLSVVTSIVDMVVD</sequence>
<feature type="transmembrane region" description="Helical" evidence="1">
    <location>
        <begin position="54"/>
        <end position="78"/>
    </location>
</feature>
<feature type="transmembrane region" description="Helical" evidence="1">
    <location>
        <begin position="29"/>
        <end position="47"/>
    </location>
</feature>
<dbReference type="RefSeq" id="WP_044017925.1">
    <property type="nucleotide sequence ID" value="NZ_CP115396.1"/>
</dbReference>
<keyword evidence="1" id="KW-0472">Membrane</keyword>
<reference evidence="2 3" key="1">
    <citation type="journal article" date="2011" name="Int. J. Syst. Evol. Microbiol.">
        <title>Hymenobacter yonginensis sp. nov., isolated from a mesotrophic artificial lake.</title>
        <authorList>
            <person name="Joung Y."/>
            <person name="Cho S.H."/>
            <person name="Kim H."/>
            <person name="Kim S.B."/>
            <person name="Joh K."/>
        </authorList>
    </citation>
    <scope>NUCLEOTIDE SEQUENCE [LARGE SCALE GENOMIC DNA]</scope>
    <source>
        <strain evidence="2 3">KCTC 22745</strain>
    </source>
</reference>
<dbReference type="InterPro" id="IPR007165">
    <property type="entry name" value="Phage_holin_4_2"/>
</dbReference>
<protein>
    <submittedName>
        <fullName evidence="2">Phage holin family protein</fullName>
    </submittedName>
</protein>
<evidence type="ECO:0000256" key="1">
    <source>
        <dbReference type="SAM" id="Phobius"/>
    </source>
</evidence>
<keyword evidence="3" id="KW-1185">Reference proteome</keyword>
<evidence type="ECO:0000313" key="2">
    <source>
        <dbReference type="EMBL" id="WBO85728.1"/>
    </source>
</evidence>
<proteinExistence type="predicted"/>
<accession>A0ABY7PSB3</accession>
<gene>
    <name evidence="2" type="ORF">O9Z63_05645</name>
</gene>
<keyword evidence="1" id="KW-0812">Transmembrane</keyword>
<organism evidence="2 3">
    <name type="scientific">Hymenobacter yonginensis</name>
    <dbReference type="NCBI Taxonomy" id="748197"/>
    <lineage>
        <taxon>Bacteria</taxon>
        <taxon>Pseudomonadati</taxon>
        <taxon>Bacteroidota</taxon>
        <taxon>Cytophagia</taxon>
        <taxon>Cytophagales</taxon>
        <taxon>Hymenobacteraceae</taxon>
        <taxon>Hymenobacter</taxon>
    </lineage>
</organism>
<feature type="transmembrane region" description="Helical" evidence="1">
    <location>
        <begin position="90"/>
        <end position="111"/>
    </location>
</feature>
<dbReference type="EMBL" id="CP115396">
    <property type="protein sequence ID" value="WBO85728.1"/>
    <property type="molecule type" value="Genomic_DNA"/>
</dbReference>
<dbReference type="Pfam" id="PF04020">
    <property type="entry name" value="Phage_holin_4_2"/>
    <property type="match status" value="1"/>
</dbReference>
<dbReference type="PANTHER" id="PTHR37309:SF1">
    <property type="entry name" value="SLR0284 PROTEIN"/>
    <property type="match status" value="1"/>
</dbReference>
<dbReference type="Proteomes" id="UP001211872">
    <property type="component" value="Chromosome"/>
</dbReference>